<gene>
    <name evidence="2" type="ORF">CCAP1982_LOCUS13861</name>
</gene>
<evidence type="ECO:0000313" key="2">
    <source>
        <dbReference type="EMBL" id="CAD7005501.1"/>
    </source>
</evidence>
<keyword evidence="3" id="KW-1185">Reference proteome</keyword>
<feature type="region of interest" description="Disordered" evidence="1">
    <location>
        <begin position="58"/>
        <end position="91"/>
    </location>
</feature>
<name>A0A811V3S6_CERCA</name>
<feature type="compositionally biased region" description="Polar residues" evidence="1">
    <location>
        <begin position="60"/>
        <end position="73"/>
    </location>
</feature>
<reference evidence="2" key="1">
    <citation type="submission" date="2020-11" db="EMBL/GenBank/DDBJ databases">
        <authorList>
            <person name="Whitehead M."/>
        </authorList>
    </citation>
    <scope>NUCLEOTIDE SEQUENCE</scope>
    <source>
        <strain evidence="2">EGII</strain>
    </source>
</reference>
<evidence type="ECO:0000313" key="3">
    <source>
        <dbReference type="Proteomes" id="UP000606786"/>
    </source>
</evidence>
<organism evidence="2 3">
    <name type="scientific">Ceratitis capitata</name>
    <name type="common">Mediterranean fruit fly</name>
    <name type="synonym">Tephritis capitata</name>
    <dbReference type="NCBI Taxonomy" id="7213"/>
    <lineage>
        <taxon>Eukaryota</taxon>
        <taxon>Metazoa</taxon>
        <taxon>Ecdysozoa</taxon>
        <taxon>Arthropoda</taxon>
        <taxon>Hexapoda</taxon>
        <taxon>Insecta</taxon>
        <taxon>Pterygota</taxon>
        <taxon>Neoptera</taxon>
        <taxon>Endopterygota</taxon>
        <taxon>Diptera</taxon>
        <taxon>Brachycera</taxon>
        <taxon>Muscomorpha</taxon>
        <taxon>Tephritoidea</taxon>
        <taxon>Tephritidae</taxon>
        <taxon>Ceratitis</taxon>
        <taxon>Ceratitis</taxon>
    </lineage>
</organism>
<proteinExistence type="predicted"/>
<dbReference type="AlphaFoldDB" id="A0A811V3S6"/>
<dbReference type="EMBL" id="CAJHJT010000034">
    <property type="protein sequence ID" value="CAD7005501.1"/>
    <property type="molecule type" value="Genomic_DNA"/>
</dbReference>
<dbReference type="Proteomes" id="UP000606786">
    <property type="component" value="Unassembled WGS sequence"/>
</dbReference>
<evidence type="ECO:0000256" key="1">
    <source>
        <dbReference type="SAM" id="MobiDB-lite"/>
    </source>
</evidence>
<accession>A0A811V3S6</accession>
<sequence>MNVFRLKSYASVREEQSANAGETAVWQRAAATLRTNAPIQQKQAKIITINPCDARKKKIPNQQQGNATETADNAMSAKQGENCCKAVKQNE</sequence>
<protein>
    <submittedName>
        <fullName evidence="2">(Mediterranean fruit fly) hypothetical protein</fullName>
    </submittedName>
</protein>
<comment type="caution">
    <text evidence="2">The sequence shown here is derived from an EMBL/GenBank/DDBJ whole genome shotgun (WGS) entry which is preliminary data.</text>
</comment>